<comment type="subcellular location">
    <subcellularLocation>
        <location evidence="1">Endomembrane system</location>
        <topology evidence="1">Multi-pass membrane protein</topology>
    </subcellularLocation>
    <subcellularLocation>
        <location evidence="2">Membrane</location>
        <topology evidence="2">Multi-pass membrane protein</topology>
    </subcellularLocation>
</comment>
<feature type="transmembrane region" description="Helical" evidence="3">
    <location>
        <begin position="80"/>
        <end position="100"/>
    </location>
</feature>
<dbReference type="RefSeq" id="WP_131156404.1">
    <property type="nucleotide sequence ID" value="NZ_CP036402.1"/>
</dbReference>
<feature type="transmembrane region" description="Helical" evidence="3">
    <location>
        <begin position="37"/>
        <end position="60"/>
    </location>
</feature>
<evidence type="ECO:0000256" key="1">
    <source>
        <dbReference type="ARBA" id="ARBA00004127"/>
    </source>
</evidence>
<evidence type="ECO:0000256" key="3">
    <source>
        <dbReference type="SAM" id="Phobius"/>
    </source>
</evidence>
<protein>
    <submittedName>
        <fullName evidence="5">Monovalent cation/H+ antiporter subunit D family protein</fullName>
    </submittedName>
</protein>
<evidence type="ECO:0000256" key="2">
    <source>
        <dbReference type="RuleBase" id="RU000320"/>
    </source>
</evidence>
<keyword evidence="3" id="KW-1133">Transmembrane helix</keyword>
<dbReference type="PANTHER" id="PTHR43373">
    <property type="entry name" value="NA(+)/H(+) ANTIPORTER SUBUNIT"/>
    <property type="match status" value="1"/>
</dbReference>
<reference evidence="5 6" key="1">
    <citation type="submission" date="2019-01" db="EMBL/GenBank/DDBJ databases">
        <title>Egibacter rhizosphaerae EGI 80759T.</title>
        <authorList>
            <person name="Chen D.-D."/>
            <person name="Tian Y."/>
            <person name="Jiao J.-Y."/>
            <person name="Zhang X.-T."/>
            <person name="Zhang Y.-G."/>
            <person name="Zhang Y."/>
            <person name="Xiao M."/>
            <person name="Shu W.-S."/>
            <person name="Li W.-J."/>
        </authorList>
    </citation>
    <scope>NUCLEOTIDE SEQUENCE [LARGE SCALE GENOMIC DNA]</scope>
    <source>
        <strain evidence="5 6">EGI 80759</strain>
    </source>
</reference>
<dbReference type="Pfam" id="PF00361">
    <property type="entry name" value="Proton_antipo_M"/>
    <property type="match status" value="1"/>
</dbReference>
<accession>A0A411YJP0</accession>
<keyword evidence="2 3" id="KW-0812">Transmembrane</keyword>
<feature type="transmembrane region" description="Helical" evidence="3">
    <location>
        <begin position="245"/>
        <end position="265"/>
    </location>
</feature>
<dbReference type="OrthoDB" id="9811798at2"/>
<dbReference type="InterPro" id="IPR001750">
    <property type="entry name" value="ND/Mrp_TM"/>
</dbReference>
<name>A0A411YJP0_9ACTN</name>
<dbReference type="KEGG" id="erz:ER308_18795"/>
<dbReference type="GO" id="GO:0012505">
    <property type="term" value="C:endomembrane system"/>
    <property type="evidence" value="ECO:0007669"/>
    <property type="project" value="UniProtKB-SubCell"/>
</dbReference>
<dbReference type="EMBL" id="CP036402">
    <property type="protein sequence ID" value="QBI21412.1"/>
    <property type="molecule type" value="Genomic_DNA"/>
</dbReference>
<dbReference type="GO" id="GO:0016020">
    <property type="term" value="C:membrane"/>
    <property type="evidence" value="ECO:0007669"/>
    <property type="project" value="UniProtKB-SubCell"/>
</dbReference>
<evidence type="ECO:0000313" key="6">
    <source>
        <dbReference type="Proteomes" id="UP000291469"/>
    </source>
</evidence>
<dbReference type="PRINTS" id="PR01434">
    <property type="entry name" value="NADHDHGNASE5"/>
</dbReference>
<feature type="transmembrane region" description="Helical" evidence="3">
    <location>
        <begin position="410"/>
        <end position="437"/>
    </location>
</feature>
<feature type="transmembrane region" description="Helical" evidence="3">
    <location>
        <begin position="112"/>
        <end position="129"/>
    </location>
</feature>
<dbReference type="PANTHER" id="PTHR43373:SF1">
    <property type="entry name" value="NA(+)_H(+) ANTIPORTER SUBUNIT A"/>
    <property type="match status" value="1"/>
</dbReference>
<proteinExistence type="predicted"/>
<feature type="transmembrane region" description="Helical" evidence="3">
    <location>
        <begin position="207"/>
        <end position="233"/>
    </location>
</feature>
<feature type="transmembrane region" description="Helical" evidence="3">
    <location>
        <begin position="6"/>
        <end position="25"/>
    </location>
</feature>
<organism evidence="5 6">
    <name type="scientific">Egibacter rhizosphaerae</name>
    <dbReference type="NCBI Taxonomy" id="1670831"/>
    <lineage>
        <taxon>Bacteria</taxon>
        <taxon>Bacillati</taxon>
        <taxon>Actinomycetota</taxon>
        <taxon>Nitriliruptoria</taxon>
        <taxon>Egibacterales</taxon>
        <taxon>Egibacteraceae</taxon>
        <taxon>Egibacter</taxon>
    </lineage>
</organism>
<gene>
    <name evidence="5" type="ORF">ER308_18795</name>
</gene>
<dbReference type="InterPro" id="IPR050616">
    <property type="entry name" value="CPA3_Na-H_Antiporter_A"/>
</dbReference>
<dbReference type="AlphaFoldDB" id="A0A411YJP0"/>
<dbReference type="Proteomes" id="UP000291469">
    <property type="component" value="Chromosome"/>
</dbReference>
<keyword evidence="3" id="KW-0472">Membrane</keyword>
<feature type="domain" description="NADH:quinone oxidoreductase/Mrp antiporter transmembrane" evidence="4">
    <location>
        <begin position="129"/>
        <end position="424"/>
    </location>
</feature>
<feature type="transmembrane region" description="Helical" evidence="3">
    <location>
        <begin position="164"/>
        <end position="187"/>
    </location>
</feature>
<keyword evidence="6" id="KW-1185">Reference proteome</keyword>
<feature type="transmembrane region" description="Helical" evidence="3">
    <location>
        <begin position="458"/>
        <end position="478"/>
    </location>
</feature>
<evidence type="ECO:0000259" key="4">
    <source>
        <dbReference type="Pfam" id="PF00361"/>
    </source>
</evidence>
<sequence>MTAREALPLLLVATSLVPALVVFALPERARVARDTVTLLGAGVKLVLVLVLLLGVFRGATYEVRWAVLPDLAFVLRVEEVPLLFLTLSVLLWFATTVYTIGYLAGDAHLTRFFGYFNLCVAATMGIGLAGNLFTFLIFYELLTVSTFPLVVHEGTADARAGGRAYLAYAVGGGSVLFVAMVWLALVADTIEFSTGGVLADAAAAEPGALTAIFALLVIGLGVKAALVPLHGWLPQAMVAPTPVSALLHAVAVVKAGAYGLVRVVLDLYGPATAAALGVLTPLAVVAAVTLLWGSVRAIGQDGLKARLAYSTVAQLAFVAFGVAVGGPGATAAGLVHLVHQGLMKVTLFYCVGALGKELGVHRASELDGTARRMPVTMSAFALAALAMVGVPPLAGFVTKWHLGVGAVAVGAWWVPVVLAASTLLTAAYVLPLVHAAWFRPPRTQWPPRHARFETRVSLLAPIVAVAASVALVGTLAGAPFSPFGWSELIVEQVFGLEQGDARE</sequence>
<feature type="transmembrane region" description="Helical" evidence="3">
    <location>
        <begin position="271"/>
        <end position="295"/>
    </location>
</feature>
<evidence type="ECO:0000313" key="5">
    <source>
        <dbReference type="EMBL" id="QBI21412.1"/>
    </source>
</evidence>
<feature type="transmembrane region" description="Helical" evidence="3">
    <location>
        <begin position="375"/>
        <end position="398"/>
    </location>
</feature>